<sequence length="30" mass="3637">MKTPNKNKLKLGSVYWHKVLKYKLFSFPLQ</sequence>
<dbReference type="AlphaFoldDB" id="A0A0E9W0I2"/>
<evidence type="ECO:0000313" key="1">
    <source>
        <dbReference type="EMBL" id="JAH82988.1"/>
    </source>
</evidence>
<dbReference type="EMBL" id="GBXM01025589">
    <property type="protein sequence ID" value="JAH82988.1"/>
    <property type="molecule type" value="Transcribed_RNA"/>
</dbReference>
<reference evidence="1" key="1">
    <citation type="submission" date="2014-11" db="EMBL/GenBank/DDBJ databases">
        <authorList>
            <person name="Amaro Gonzalez C."/>
        </authorList>
    </citation>
    <scope>NUCLEOTIDE SEQUENCE</scope>
</reference>
<accession>A0A0E9W0I2</accession>
<organism evidence="1">
    <name type="scientific">Anguilla anguilla</name>
    <name type="common">European freshwater eel</name>
    <name type="synonym">Muraena anguilla</name>
    <dbReference type="NCBI Taxonomy" id="7936"/>
    <lineage>
        <taxon>Eukaryota</taxon>
        <taxon>Metazoa</taxon>
        <taxon>Chordata</taxon>
        <taxon>Craniata</taxon>
        <taxon>Vertebrata</taxon>
        <taxon>Euteleostomi</taxon>
        <taxon>Actinopterygii</taxon>
        <taxon>Neopterygii</taxon>
        <taxon>Teleostei</taxon>
        <taxon>Anguilliformes</taxon>
        <taxon>Anguillidae</taxon>
        <taxon>Anguilla</taxon>
    </lineage>
</organism>
<name>A0A0E9W0I2_ANGAN</name>
<reference evidence="1" key="2">
    <citation type="journal article" date="2015" name="Fish Shellfish Immunol.">
        <title>Early steps in the European eel (Anguilla anguilla)-Vibrio vulnificus interaction in the gills: Role of the RtxA13 toxin.</title>
        <authorList>
            <person name="Callol A."/>
            <person name="Pajuelo D."/>
            <person name="Ebbesson L."/>
            <person name="Teles M."/>
            <person name="MacKenzie S."/>
            <person name="Amaro C."/>
        </authorList>
    </citation>
    <scope>NUCLEOTIDE SEQUENCE</scope>
</reference>
<protein>
    <submittedName>
        <fullName evidence="1">Uncharacterized protein</fullName>
    </submittedName>
</protein>
<proteinExistence type="predicted"/>